<name>A0A5S6QU81_TRIMR</name>
<accession>A0A5S6QU81</accession>
<organism evidence="2 3">
    <name type="scientific">Trichuris muris</name>
    <name type="common">Mouse whipworm</name>
    <dbReference type="NCBI Taxonomy" id="70415"/>
    <lineage>
        <taxon>Eukaryota</taxon>
        <taxon>Metazoa</taxon>
        <taxon>Ecdysozoa</taxon>
        <taxon>Nematoda</taxon>
        <taxon>Enoplea</taxon>
        <taxon>Dorylaimia</taxon>
        <taxon>Trichinellida</taxon>
        <taxon>Trichuridae</taxon>
        <taxon>Trichuris</taxon>
    </lineage>
</organism>
<dbReference type="Proteomes" id="UP000046395">
    <property type="component" value="Unassembled WGS sequence"/>
</dbReference>
<protein>
    <submittedName>
        <fullName evidence="3">Uncharacterized protein</fullName>
    </submittedName>
</protein>
<dbReference type="AlphaFoldDB" id="A0A5S6QU81"/>
<keyword evidence="2" id="KW-1185">Reference proteome</keyword>
<feature type="coiled-coil region" evidence="1">
    <location>
        <begin position="79"/>
        <end position="106"/>
    </location>
</feature>
<reference evidence="3" key="1">
    <citation type="submission" date="2019-12" db="UniProtKB">
        <authorList>
            <consortium name="WormBaseParasite"/>
        </authorList>
    </citation>
    <scope>IDENTIFICATION</scope>
</reference>
<sequence length="119" mass="13210">MSNSIQIRDELAKSIQALLSSAQKQLPAPPSGDEVDRDLRDIQPDDPLLALNVSAEIELDLPSEFVEAFAYASRCGRMAQSHNIKAEELEAKLASYKRQVEIITRLMEKTESLISLNSP</sequence>
<keyword evidence="1" id="KW-0175">Coiled coil</keyword>
<proteinExistence type="predicted"/>
<evidence type="ECO:0000313" key="2">
    <source>
        <dbReference type="Proteomes" id="UP000046395"/>
    </source>
</evidence>
<evidence type="ECO:0000313" key="3">
    <source>
        <dbReference type="WBParaSite" id="TMUE_2000010452.1"/>
    </source>
</evidence>
<evidence type="ECO:0000256" key="1">
    <source>
        <dbReference type="SAM" id="Coils"/>
    </source>
</evidence>
<dbReference type="WBParaSite" id="TMUE_2000010452.1">
    <property type="protein sequence ID" value="TMUE_2000010452.1"/>
    <property type="gene ID" value="WBGene00293137"/>
</dbReference>